<protein>
    <submittedName>
        <fullName evidence="1">Uncharacterized protein</fullName>
    </submittedName>
</protein>
<accession>A0AAE8SKL4</accession>
<dbReference type="AlphaFoldDB" id="A0AAE8SKL4"/>
<reference evidence="1" key="1">
    <citation type="submission" date="2018-03" db="EMBL/GenBank/DDBJ databases">
        <authorList>
            <person name="Guldener U."/>
        </authorList>
    </citation>
    <scope>NUCLEOTIDE SEQUENCE</scope>
</reference>
<keyword evidence="2" id="KW-1185">Reference proteome</keyword>
<dbReference type="EMBL" id="ONZP01000322">
    <property type="protein sequence ID" value="SPJ81576.1"/>
    <property type="molecule type" value="Genomic_DNA"/>
</dbReference>
<name>A0AAE8SKL4_9HYPO</name>
<gene>
    <name evidence="1" type="ORF">FTOL_08981</name>
</gene>
<organism evidence="1 2">
    <name type="scientific">Fusarium torulosum</name>
    <dbReference type="NCBI Taxonomy" id="33205"/>
    <lineage>
        <taxon>Eukaryota</taxon>
        <taxon>Fungi</taxon>
        <taxon>Dikarya</taxon>
        <taxon>Ascomycota</taxon>
        <taxon>Pezizomycotina</taxon>
        <taxon>Sordariomycetes</taxon>
        <taxon>Hypocreomycetidae</taxon>
        <taxon>Hypocreales</taxon>
        <taxon>Nectriaceae</taxon>
        <taxon>Fusarium</taxon>
    </lineage>
</organism>
<evidence type="ECO:0000313" key="2">
    <source>
        <dbReference type="Proteomes" id="UP001187734"/>
    </source>
</evidence>
<sequence>MAPNQSNLSDPKYLYDFVVSTTQESINSGLSKKFLDEIMYMSGGLNPFDIPHVTDWGDERIQKLTKIRLLCAIRMRTDIPTGCVVKVPNKGPQLKLLEAIITLEKPPENVHFSMYCSEISIIKNNVPGGSAFSLHQLLVNLKSAVAQTVPTFEGVTDIAATYLLGKSFIALWSKIAKDQGLPLIGVSAVAQKPDGSPLRLTALERWVSPVFYPLSGERI</sequence>
<evidence type="ECO:0000313" key="1">
    <source>
        <dbReference type="EMBL" id="SPJ81576.1"/>
    </source>
</evidence>
<comment type="caution">
    <text evidence="1">The sequence shown here is derived from an EMBL/GenBank/DDBJ whole genome shotgun (WGS) entry which is preliminary data.</text>
</comment>
<proteinExistence type="predicted"/>
<dbReference type="Proteomes" id="UP001187734">
    <property type="component" value="Unassembled WGS sequence"/>
</dbReference>